<dbReference type="EMBL" id="CAEZYQ010000026">
    <property type="protein sequence ID" value="CAB4762419.1"/>
    <property type="molecule type" value="Genomic_DNA"/>
</dbReference>
<feature type="compositionally biased region" description="Low complexity" evidence="1">
    <location>
        <begin position="237"/>
        <end position="248"/>
    </location>
</feature>
<evidence type="ECO:0000313" key="2">
    <source>
        <dbReference type="EMBL" id="CAB4762419.1"/>
    </source>
</evidence>
<dbReference type="AlphaFoldDB" id="A0A6J6UUU7"/>
<proteinExistence type="predicted"/>
<feature type="region of interest" description="Disordered" evidence="1">
    <location>
        <begin position="48"/>
        <end position="118"/>
    </location>
</feature>
<sequence length="255" mass="26952">MTRGPLPASVYWRRRAYALLTLCAVVSLVAGVTRSVTGGADEPAQVSLSGAATTGAEPTAAEPTAGATGDAPVSSLPTDDAADAAPSTGRGGDAKGRGKGRERTPALPEPQGSCLEQDVLARPEVASAVAGRPVTVTLRLRTRVAEACTWELSPKTFTWKITSGPDEIWTSRECPRAVPTRELVVRRDTETTADLVWGGRRSDAECSRLTEWALPGWYHATVAPLAGEPKDTQFELAAPTPATVTASPEPRRKRR</sequence>
<accession>A0A6J6UUU7</accession>
<organism evidence="2">
    <name type="scientific">freshwater metagenome</name>
    <dbReference type="NCBI Taxonomy" id="449393"/>
    <lineage>
        <taxon>unclassified sequences</taxon>
        <taxon>metagenomes</taxon>
        <taxon>ecological metagenomes</taxon>
    </lineage>
</organism>
<evidence type="ECO:0000256" key="1">
    <source>
        <dbReference type="SAM" id="MobiDB-lite"/>
    </source>
</evidence>
<reference evidence="2" key="1">
    <citation type="submission" date="2020-05" db="EMBL/GenBank/DDBJ databases">
        <authorList>
            <person name="Chiriac C."/>
            <person name="Salcher M."/>
            <person name="Ghai R."/>
            <person name="Kavagutti S V."/>
        </authorList>
    </citation>
    <scope>NUCLEOTIDE SEQUENCE</scope>
</reference>
<name>A0A6J6UUU7_9ZZZZ</name>
<feature type="compositionally biased region" description="Basic and acidic residues" evidence="1">
    <location>
        <begin position="92"/>
        <end position="104"/>
    </location>
</feature>
<feature type="compositionally biased region" description="Low complexity" evidence="1">
    <location>
        <begin position="50"/>
        <end position="69"/>
    </location>
</feature>
<protein>
    <submittedName>
        <fullName evidence="2">Unannotated protein</fullName>
    </submittedName>
</protein>
<feature type="region of interest" description="Disordered" evidence="1">
    <location>
        <begin position="230"/>
        <end position="255"/>
    </location>
</feature>
<gene>
    <name evidence="2" type="ORF">UFOPK2761_02748</name>
</gene>